<evidence type="ECO:0000313" key="2">
    <source>
        <dbReference type="Proteomes" id="UP000186817"/>
    </source>
</evidence>
<dbReference type="OrthoDB" id="444263at2759"/>
<gene>
    <name evidence="1" type="ORF">AK812_SmicGene40664</name>
</gene>
<evidence type="ECO:0000313" key="1">
    <source>
        <dbReference type="EMBL" id="OLP79090.1"/>
    </source>
</evidence>
<dbReference type="Proteomes" id="UP000186817">
    <property type="component" value="Unassembled WGS sequence"/>
</dbReference>
<dbReference type="EMBL" id="LSRX01001527">
    <property type="protein sequence ID" value="OLP79090.1"/>
    <property type="molecule type" value="Genomic_DNA"/>
</dbReference>
<protein>
    <submittedName>
        <fullName evidence="1">Uncharacterized protein</fullName>
    </submittedName>
</protein>
<keyword evidence="2" id="KW-1185">Reference proteome</keyword>
<organism evidence="1 2">
    <name type="scientific">Symbiodinium microadriaticum</name>
    <name type="common">Dinoflagellate</name>
    <name type="synonym">Zooxanthella microadriatica</name>
    <dbReference type="NCBI Taxonomy" id="2951"/>
    <lineage>
        <taxon>Eukaryota</taxon>
        <taxon>Sar</taxon>
        <taxon>Alveolata</taxon>
        <taxon>Dinophyceae</taxon>
        <taxon>Suessiales</taxon>
        <taxon>Symbiodiniaceae</taxon>
        <taxon>Symbiodinium</taxon>
    </lineage>
</organism>
<sequence length="181" mass="20381">MSSWAQQREAIRRAAQGGVRARTNAQGSQRLPLANNRLREVLLSRPNGELTRAGQFYYGLVGGRPPSRQFDEEQPLIREGPTDYILLRSGVKKAVRSLQPDGSYHLTKLGKSFFREKYTDWLAHVPVRITGTRQRGRNAGRPYQRDDFLPITVVNGSLSRQSSGLSDQQAHARVKEAALRI</sequence>
<accession>A0A1Q9C850</accession>
<name>A0A1Q9C850_SYMMI</name>
<comment type="caution">
    <text evidence="1">The sequence shown here is derived from an EMBL/GenBank/DDBJ whole genome shotgun (WGS) entry which is preliminary data.</text>
</comment>
<dbReference type="AlphaFoldDB" id="A0A1Q9C850"/>
<proteinExistence type="predicted"/>
<reference evidence="1 2" key="1">
    <citation type="submission" date="2016-02" db="EMBL/GenBank/DDBJ databases">
        <title>Genome analysis of coral dinoflagellate symbionts highlights evolutionary adaptations to a symbiotic lifestyle.</title>
        <authorList>
            <person name="Aranda M."/>
            <person name="Li Y."/>
            <person name="Liew Y.J."/>
            <person name="Baumgarten S."/>
            <person name="Simakov O."/>
            <person name="Wilson M."/>
            <person name="Piel J."/>
            <person name="Ashoor H."/>
            <person name="Bougouffa S."/>
            <person name="Bajic V.B."/>
            <person name="Ryu T."/>
            <person name="Ravasi T."/>
            <person name="Bayer T."/>
            <person name="Micklem G."/>
            <person name="Kim H."/>
            <person name="Bhak J."/>
            <person name="Lajeunesse T.C."/>
            <person name="Voolstra C.R."/>
        </authorList>
    </citation>
    <scope>NUCLEOTIDE SEQUENCE [LARGE SCALE GENOMIC DNA]</scope>
    <source>
        <strain evidence="1 2">CCMP2467</strain>
    </source>
</reference>